<organism evidence="1 2">
    <name type="scientific">Mucilaginibacter panaciglaebae</name>
    <dbReference type="NCBI Taxonomy" id="502331"/>
    <lineage>
        <taxon>Bacteria</taxon>
        <taxon>Pseudomonadati</taxon>
        <taxon>Bacteroidota</taxon>
        <taxon>Sphingobacteriia</taxon>
        <taxon>Sphingobacteriales</taxon>
        <taxon>Sphingobacteriaceae</taxon>
        <taxon>Mucilaginibacter</taxon>
    </lineage>
</organism>
<protein>
    <submittedName>
        <fullName evidence="1">Uncharacterized protein</fullName>
    </submittedName>
</protein>
<dbReference type="Proteomes" id="UP001500841">
    <property type="component" value="Unassembled WGS sequence"/>
</dbReference>
<comment type="caution">
    <text evidence="1">The sequence shown here is derived from an EMBL/GenBank/DDBJ whole genome shotgun (WGS) entry which is preliminary data.</text>
</comment>
<dbReference type="RefSeq" id="WP_345102163.1">
    <property type="nucleotide sequence ID" value="NZ_BAABCV010000004.1"/>
</dbReference>
<keyword evidence="2" id="KW-1185">Reference proteome</keyword>
<gene>
    <name evidence="1" type="ORF">GCM10022392_13760</name>
</gene>
<accession>A0ABP7WN41</accession>
<proteinExistence type="predicted"/>
<evidence type="ECO:0000313" key="1">
    <source>
        <dbReference type="EMBL" id="GAA4092671.1"/>
    </source>
</evidence>
<sequence length="63" mass="7212">MEDPILPMGNCILICKRMKKNGKSVGARHYEKNALLCHFVNYGQENDFIEIRAGIICTKNKED</sequence>
<reference evidence="2" key="1">
    <citation type="journal article" date="2019" name="Int. J. Syst. Evol. Microbiol.">
        <title>The Global Catalogue of Microorganisms (GCM) 10K type strain sequencing project: providing services to taxonomists for standard genome sequencing and annotation.</title>
        <authorList>
            <consortium name="The Broad Institute Genomics Platform"/>
            <consortium name="The Broad Institute Genome Sequencing Center for Infectious Disease"/>
            <person name="Wu L."/>
            <person name="Ma J."/>
        </authorList>
    </citation>
    <scope>NUCLEOTIDE SEQUENCE [LARGE SCALE GENOMIC DNA]</scope>
    <source>
        <strain evidence="2">JCM 17085</strain>
    </source>
</reference>
<name>A0ABP7WN41_9SPHI</name>
<dbReference type="EMBL" id="BAABCV010000004">
    <property type="protein sequence ID" value="GAA4092671.1"/>
    <property type="molecule type" value="Genomic_DNA"/>
</dbReference>
<evidence type="ECO:0000313" key="2">
    <source>
        <dbReference type="Proteomes" id="UP001500841"/>
    </source>
</evidence>